<proteinExistence type="inferred from homology"/>
<dbReference type="Gene3D" id="3.10.50.40">
    <property type="match status" value="2"/>
</dbReference>
<dbReference type="GO" id="GO:0003755">
    <property type="term" value="F:peptidyl-prolyl cis-trans isomerase activity"/>
    <property type="evidence" value="ECO:0007669"/>
    <property type="project" value="UniProtKB-UniRule"/>
</dbReference>
<protein>
    <recommendedName>
        <fullName evidence="7">Chaperone SurA</fullName>
    </recommendedName>
    <alternativeName>
        <fullName evidence="7">Peptidyl-prolyl cis-trans isomerase SurA</fullName>
        <shortName evidence="7">PPIase SurA</shortName>
        <ecNumber evidence="7">5.2.1.8</ecNumber>
    </alternativeName>
    <alternativeName>
        <fullName evidence="7">Rotamase SurA</fullName>
    </alternativeName>
</protein>
<dbReference type="PANTHER" id="PTHR47637:SF1">
    <property type="entry name" value="CHAPERONE SURA"/>
    <property type="match status" value="1"/>
</dbReference>
<evidence type="ECO:0000313" key="9">
    <source>
        <dbReference type="EMBL" id="THJ35559.1"/>
    </source>
</evidence>
<evidence type="ECO:0000256" key="2">
    <source>
        <dbReference type="ARBA" id="ARBA00022737"/>
    </source>
</evidence>
<dbReference type="RefSeq" id="WP_136405158.1">
    <property type="nucleotide sequence ID" value="NZ_SSWX01000003.1"/>
</dbReference>
<feature type="signal peptide" evidence="7">
    <location>
        <begin position="1"/>
        <end position="34"/>
    </location>
</feature>
<evidence type="ECO:0000256" key="3">
    <source>
        <dbReference type="ARBA" id="ARBA00022764"/>
    </source>
</evidence>
<keyword evidence="6 7" id="KW-0413">Isomerase</keyword>
<comment type="caution">
    <text evidence="9">The sequence shown here is derived from an EMBL/GenBank/DDBJ whole genome shotgun (WGS) entry which is preliminary data.</text>
</comment>
<evidence type="ECO:0000256" key="7">
    <source>
        <dbReference type="HAMAP-Rule" id="MF_01183"/>
    </source>
</evidence>
<keyword evidence="1 7" id="KW-0732">Signal</keyword>
<dbReference type="Pfam" id="PF09312">
    <property type="entry name" value="SurA_N"/>
    <property type="match status" value="1"/>
</dbReference>
<accession>A0A4S5BT24</accession>
<reference evidence="9 10" key="1">
    <citation type="submission" date="2019-04" db="EMBL/GenBank/DDBJ databases">
        <title>Lampropedia sp YIM MLB12 draf genome.</title>
        <authorList>
            <person name="Wang Y.-X."/>
        </authorList>
    </citation>
    <scope>NUCLEOTIDE SEQUENCE [LARGE SCALE GENOMIC DNA]</scope>
    <source>
        <strain evidence="9 10">YIM MLB12</strain>
    </source>
</reference>
<dbReference type="PROSITE" id="PS01096">
    <property type="entry name" value="PPIC_PPIASE_1"/>
    <property type="match status" value="1"/>
</dbReference>
<name>A0A4S5BT24_9BURK</name>
<dbReference type="GO" id="GO:0042277">
    <property type="term" value="F:peptide binding"/>
    <property type="evidence" value="ECO:0007669"/>
    <property type="project" value="InterPro"/>
</dbReference>
<dbReference type="Gene3D" id="1.10.4030.10">
    <property type="entry name" value="Porin chaperone SurA, peptide-binding domain"/>
    <property type="match status" value="1"/>
</dbReference>
<evidence type="ECO:0000256" key="1">
    <source>
        <dbReference type="ARBA" id="ARBA00022729"/>
    </source>
</evidence>
<dbReference type="EMBL" id="SSWX01000003">
    <property type="protein sequence ID" value="THJ35559.1"/>
    <property type="molecule type" value="Genomic_DNA"/>
</dbReference>
<keyword evidence="5 7" id="KW-0143">Chaperone</keyword>
<feature type="chain" id="PRO_5021050776" description="Chaperone SurA" evidence="7">
    <location>
        <begin position="35"/>
        <end position="487"/>
    </location>
</feature>
<dbReference type="GO" id="GO:0050821">
    <property type="term" value="P:protein stabilization"/>
    <property type="evidence" value="ECO:0007669"/>
    <property type="project" value="InterPro"/>
</dbReference>
<comment type="function">
    <text evidence="7">Chaperone involved in the correct folding and assembly of outer membrane proteins. Recognizes specific patterns of aromatic residues and the orientation of their side chains, which are found more frequently in integral outer membrane proteins. May act in both early periplasmic and late outer membrane-associated steps of protein maturation.</text>
</comment>
<keyword evidence="3 7" id="KW-0574">Periplasm</keyword>
<keyword evidence="4 7" id="KW-0697">Rotamase</keyword>
<dbReference type="EC" id="5.2.1.8" evidence="7"/>
<dbReference type="Pfam" id="PF00639">
    <property type="entry name" value="Rotamase"/>
    <property type="match status" value="2"/>
</dbReference>
<dbReference type="InterPro" id="IPR046357">
    <property type="entry name" value="PPIase_dom_sf"/>
</dbReference>
<evidence type="ECO:0000256" key="5">
    <source>
        <dbReference type="ARBA" id="ARBA00023186"/>
    </source>
</evidence>
<dbReference type="InterPro" id="IPR027304">
    <property type="entry name" value="Trigger_fact/SurA_dom_sf"/>
</dbReference>
<dbReference type="AlphaFoldDB" id="A0A4S5BT24"/>
<dbReference type="PANTHER" id="PTHR47637">
    <property type="entry name" value="CHAPERONE SURA"/>
    <property type="match status" value="1"/>
</dbReference>
<dbReference type="Proteomes" id="UP000306236">
    <property type="component" value="Unassembled WGS sequence"/>
</dbReference>
<dbReference type="SUPFAM" id="SSF109998">
    <property type="entry name" value="Triger factor/SurA peptide-binding domain-like"/>
    <property type="match status" value="1"/>
</dbReference>
<keyword evidence="2 7" id="KW-0677">Repeat</keyword>
<dbReference type="InterPro" id="IPR023058">
    <property type="entry name" value="PPIase_PpiC_CS"/>
</dbReference>
<evidence type="ECO:0000259" key="8">
    <source>
        <dbReference type="PROSITE" id="PS50198"/>
    </source>
</evidence>
<comment type="catalytic activity">
    <reaction evidence="7">
        <text>[protein]-peptidylproline (omega=180) = [protein]-peptidylproline (omega=0)</text>
        <dbReference type="Rhea" id="RHEA:16237"/>
        <dbReference type="Rhea" id="RHEA-COMP:10747"/>
        <dbReference type="Rhea" id="RHEA-COMP:10748"/>
        <dbReference type="ChEBI" id="CHEBI:83833"/>
        <dbReference type="ChEBI" id="CHEBI:83834"/>
        <dbReference type="EC" id="5.2.1.8"/>
    </reaction>
</comment>
<dbReference type="InterPro" id="IPR015391">
    <property type="entry name" value="SurA_N"/>
</dbReference>
<sequence precursor="true">MTSFFKKSSTHSKRLIAMACLSSAVVLLPLAAHAQGLRLPGTSGGGLSGSTGSSSGSYPNNLQDAVTNATASSLGQGSSRQADFIVALVNSEPITNVELQNRMVPAREYFAQQGQSISEQRLRQEVLDVLIAERLQLIEAKEMNQTIDDFTLDQAEANVAERNNVSIGTMYQELAASGVSREQFRRQMRNQLTLMRIRERAVEAQVRVSDQELDRYLREHPIDQGQVVPEALNLGHVLVIVPENASSEEQAQLKARIDAAAQELAAGADFAEVARKYSQANEASRGGELGLRPESQYPELFLSSVQGKAVGEVVGPVRSGAGYHILKVLERQEGGAGMVVQNHARHILISGASGRSAQEAGNMLLEIRDRVVRGGEDFAELARQYSQDGSAKDGGDLGWAGPGMFVPEFQEALDELQPGDVSQPVVSRFGLHLIQLLDRRQHKMTQREQRELVRNEAREAKVEAEYTKWLEGLRARAFIEMRDPNGQ</sequence>
<organism evidence="9 10">
    <name type="scientific">Lampropedia aestuarii</name>
    <dbReference type="NCBI Taxonomy" id="2562762"/>
    <lineage>
        <taxon>Bacteria</taxon>
        <taxon>Pseudomonadati</taxon>
        <taxon>Pseudomonadota</taxon>
        <taxon>Betaproteobacteria</taxon>
        <taxon>Burkholderiales</taxon>
        <taxon>Comamonadaceae</taxon>
        <taxon>Lampropedia</taxon>
    </lineage>
</organism>
<dbReference type="SUPFAM" id="SSF54534">
    <property type="entry name" value="FKBP-like"/>
    <property type="match status" value="2"/>
</dbReference>
<comment type="domain">
    <text evidence="7">The PPIase activity resides only in the second parvulin domain. The N-terminal region and the C-terminal tail are necessary and sufficient for the chaperone activity of SurA. The PPIase activity is dispensable for SurA to function as a chaperone. The N-terminal region and the C-terminal tail are also required for porin recognition.</text>
</comment>
<dbReference type="InterPro" id="IPR000297">
    <property type="entry name" value="PPIase_PpiC"/>
</dbReference>
<dbReference type="GO" id="GO:0051082">
    <property type="term" value="F:unfolded protein binding"/>
    <property type="evidence" value="ECO:0007669"/>
    <property type="project" value="UniProtKB-UniRule"/>
</dbReference>
<dbReference type="InterPro" id="IPR050280">
    <property type="entry name" value="OMP_Chaperone_SurA"/>
</dbReference>
<evidence type="ECO:0000313" key="10">
    <source>
        <dbReference type="Proteomes" id="UP000306236"/>
    </source>
</evidence>
<feature type="domain" description="PpiC" evidence="8">
    <location>
        <begin position="229"/>
        <end position="330"/>
    </location>
</feature>
<dbReference type="GO" id="GO:0006457">
    <property type="term" value="P:protein folding"/>
    <property type="evidence" value="ECO:0007669"/>
    <property type="project" value="UniProtKB-UniRule"/>
</dbReference>
<comment type="subcellular location">
    <subcellularLocation>
        <location evidence="7">Periplasm</location>
    </subcellularLocation>
    <text evidence="7">Is capable of associating with the outer membrane.</text>
</comment>
<dbReference type="InterPro" id="IPR023034">
    <property type="entry name" value="PPIase_SurA"/>
</dbReference>
<dbReference type="PROSITE" id="PS50198">
    <property type="entry name" value="PPIC_PPIASE_2"/>
    <property type="match status" value="2"/>
</dbReference>
<dbReference type="HAMAP" id="MF_01183">
    <property type="entry name" value="Chaperone_SurA"/>
    <property type="match status" value="1"/>
</dbReference>
<feature type="domain" description="PpiC" evidence="8">
    <location>
        <begin position="339"/>
        <end position="438"/>
    </location>
</feature>
<evidence type="ECO:0000256" key="4">
    <source>
        <dbReference type="ARBA" id="ARBA00023110"/>
    </source>
</evidence>
<gene>
    <name evidence="7" type="primary">surA</name>
    <name evidence="9" type="ORF">E8K88_02900</name>
</gene>
<dbReference type="OrthoDB" id="14196at2"/>
<dbReference type="GO" id="GO:0030288">
    <property type="term" value="C:outer membrane-bounded periplasmic space"/>
    <property type="evidence" value="ECO:0007669"/>
    <property type="project" value="InterPro"/>
</dbReference>
<evidence type="ECO:0000256" key="6">
    <source>
        <dbReference type="ARBA" id="ARBA00023235"/>
    </source>
</evidence>
<dbReference type="GO" id="GO:0043165">
    <property type="term" value="P:Gram-negative-bacterium-type cell outer membrane assembly"/>
    <property type="evidence" value="ECO:0007669"/>
    <property type="project" value="InterPro"/>
</dbReference>
<keyword evidence="10" id="KW-1185">Reference proteome</keyword>